<dbReference type="Pfam" id="PF05368">
    <property type="entry name" value="NmrA"/>
    <property type="match status" value="1"/>
</dbReference>
<gene>
    <name evidence="1" type="ORF">BD310DRAFT_948908</name>
</gene>
<proteinExistence type="predicted"/>
<dbReference type="InterPro" id="IPR050608">
    <property type="entry name" value="NmrA-type/Isoflavone_red_sf"/>
</dbReference>
<dbReference type="Gene3D" id="3.40.50.720">
    <property type="entry name" value="NAD(P)-binding Rossmann-like Domain"/>
    <property type="match status" value="1"/>
</dbReference>
<dbReference type="InterPro" id="IPR036291">
    <property type="entry name" value="NAD(P)-bd_dom_sf"/>
</dbReference>
<evidence type="ECO:0000313" key="2">
    <source>
        <dbReference type="Proteomes" id="UP000292082"/>
    </source>
</evidence>
<dbReference type="SUPFAM" id="SSF51735">
    <property type="entry name" value="NAD(P)-binding Rossmann-fold domains"/>
    <property type="match status" value="1"/>
</dbReference>
<name>A0A4Q9PUC4_9APHY</name>
<dbReference type="PANTHER" id="PTHR43349:SF93">
    <property type="entry name" value="ISOFLAVONE REDUCTASE HOMOLOG P3-RELATED"/>
    <property type="match status" value="1"/>
</dbReference>
<dbReference type="EMBL" id="ML145128">
    <property type="protein sequence ID" value="TBU58137.1"/>
    <property type="molecule type" value="Genomic_DNA"/>
</dbReference>
<organism evidence="1 2">
    <name type="scientific">Dichomitus squalens</name>
    <dbReference type="NCBI Taxonomy" id="114155"/>
    <lineage>
        <taxon>Eukaryota</taxon>
        <taxon>Fungi</taxon>
        <taxon>Dikarya</taxon>
        <taxon>Basidiomycota</taxon>
        <taxon>Agaricomycotina</taxon>
        <taxon>Agaricomycetes</taxon>
        <taxon>Polyporales</taxon>
        <taxon>Polyporaceae</taxon>
        <taxon>Dichomitus</taxon>
    </lineage>
</organism>
<evidence type="ECO:0000313" key="1">
    <source>
        <dbReference type="EMBL" id="TBU58137.1"/>
    </source>
</evidence>
<dbReference type="Proteomes" id="UP000292082">
    <property type="component" value="Unassembled WGS sequence"/>
</dbReference>
<dbReference type="InterPro" id="IPR008030">
    <property type="entry name" value="NmrA-like"/>
</dbReference>
<keyword evidence="2" id="KW-1185">Reference proteome</keyword>
<accession>A0A4Q9PUC4</accession>
<sequence length="119" mass="12492">MASQQPLALIIGSTGATGNGITKALAASGNFLVAALVRPSSLQKPAVSELRAQGVEIRAGDIKDDSESLKNVLEGADILISAVAVFVIPDQRDIFRLAKEVDVQRVIPCDFGTAYRTPS</sequence>
<protein>
    <submittedName>
        <fullName evidence="1">NAD(P)-binding protein</fullName>
    </submittedName>
</protein>
<dbReference type="PANTHER" id="PTHR43349">
    <property type="entry name" value="PINORESINOL REDUCTASE-RELATED"/>
    <property type="match status" value="1"/>
</dbReference>
<reference evidence="1 2" key="1">
    <citation type="submission" date="2019-01" db="EMBL/GenBank/DDBJ databases">
        <title>Draft genome sequences of three monokaryotic isolates of the white-rot basidiomycete fungus Dichomitus squalens.</title>
        <authorList>
            <consortium name="DOE Joint Genome Institute"/>
            <person name="Lopez S.C."/>
            <person name="Andreopoulos B."/>
            <person name="Pangilinan J."/>
            <person name="Lipzen A."/>
            <person name="Riley R."/>
            <person name="Ahrendt S."/>
            <person name="Ng V."/>
            <person name="Barry K."/>
            <person name="Daum C."/>
            <person name="Grigoriev I.V."/>
            <person name="Hilden K.S."/>
            <person name="Makela M.R."/>
            <person name="de Vries R.P."/>
        </authorList>
    </citation>
    <scope>NUCLEOTIDE SEQUENCE [LARGE SCALE GENOMIC DNA]</scope>
    <source>
        <strain evidence="1 2">CBS 464.89</strain>
    </source>
</reference>
<dbReference type="AlphaFoldDB" id="A0A4Q9PUC4"/>